<reference evidence="3 4" key="1">
    <citation type="submission" date="2019-02" db="EMBL/GenBank/DDBJ databases">
        <title>Deep-cultivation of Planctomycetes and their phenomic and genomic characterization uncovers novel biology.</title>
        <authorList>
            <person name="Wiegand S."/>
            <person name="Jogler M."/>
            <person name="Boedeker C."/>
            <person name="Pinto D."/>
            <person name="Vollmers J."/>
            <person name="Rivas-Marin E."/>
            <person name="Kohn T."/>
            <person name="Peeters S.H."/>
            <person name="Heuer A."/>
            <person name="Rast P."/>
            <person name="Oberbeckmann S."/>
            <person name="Bunk B."/>
            <person name="Jeske O."/>
            <person name="Meyerdierks A."/>
            <person name="Storesund J.E."/>
            <person name="Kallscheuer N."/>
            <person name="Luecker S."/>
            <person name="Lage O.M."/>
            <person name="Pohl T."/>
            <person name="Merkel B.J."/>
            <person name="Hornburger P."/>
            <person name="Mueller R.-W."/>
            <person name="Bruemmer F."/>
            <person name="Labrenz M."/>
            <person name="Spormann A.M."/>
            <person name="Op Den Camp H."/>
            <person name="Overmann J."/>
            <person name="Amann R."/>
            <person name="Jetten M.S.M."/>
            <person name="Mascher T."/>
            <person name="Medema M.H."/>
            <person name="Devos D.P."/>
            <person name="Kaster A.-K."/>
            <person name="Ovreas L."/>
            <person name="Rohde M."/>
            <person name="Galperin M.Y."/>
            <person name="Jogler C."/>
        </authorList>
    </citation>
    <scope>NUCLEOTIDE SEQUENCE [LARGE SCALE GENOMIC DNA]</scope>
    <source>
        <strain evidence="3 4">V7</strain>
    </source>
</reference>
<comment type="caution">
    <text evidence="3">The sequence shown here is derived from an EMBL/GenBank/DDBJ whole genome shotgun (WGS) entry which is preliminary data.</text>
</comment>
<feature type="domain" description="Sulfatase N-terminal" evidence="2">
    <location>
        <begin position="51"/>
        <end position="334"/>
    </location>
</feature>
<dbReference type="Gene3D" id="3.40.720.10">
    <property type="entry name" value="Alkaline Phosphatase, subunit A"/>
    <property type="match status" value="1"/>
</dbReference>
<dbReference type="OrthoDB" id="9762324at2"/>
<name>A0A5C6FQB6_9PLAN</name>
<dbReference type="GO" id="GO:0004065">
    <property type="term" value="F:arylsulfatase activity"/>
    <property type="evidence" value="ECO:0007669"/>
    <property type="project" value="UniProtKB-EC"/>
</dbReference>
<dbReference type="PANTHER" id="PTHR43751">
    <property type="entry name" value="SULFATASE"/>
    <property type="match status" value="1"/>
</dbReference>
<dbReference type="SUPFAM" id="SSF53649">
    <property type="entry name" value="Alkaline phosphatase-like"/>
    <property type="match status" value="1"/>
</dbReference>
<feature type="region of interest" description="Disordered" evidence="1">
    <location>
        <begin position="539"/>
        <end position="566"/>
    </location>
</feature>
<dbReference type="AlphaFoldDB" id="A0A5C6FQB6"/>
<organism evidence="3 4">
    <name type="scientific">Crateriforma conspicua</name>
    <dbReference type="NCBI Taxonomy" id="2527996"/>
    <lineage>
        <taxon>Bacteria</taxon>
        <taxon>Pseudomonadati</taxon>
        <taxon>Planctomycetota</taxon>
        <taxon>Planctomycetia</taxon>
        <taxon>Planctomycetales</taxon>
        <taxon>Planctomycetaceae</taxon>
        <taxon>Crateriforma</taxon>
    </lineage>
</organism>
<dbReference type="Pfam" id="PF00884">
    <property type="entry name" value="Sulfatase"/>
    <property type="match status" value="1"/>
</dbReference>
<dbReference type="EC" id="3.1.6.1" evidence="3"/>
<proteinExistence type="predicted"/>
<dbReference type="PANTHER" id="PTHR43751:SF1">
    <property type="entry name" value="SULFATASE ATSG-RELATED"/>
    <property type="match status" value="1"/>
</dbReference>
<dbReference type="EMBL" id="SJPZ01000001">
    <property type="protein sequence ID" value="TWU65079.1"/>
    <property type="molecule type" value="Genomic_DNA"/>
</dbReference>
<keyword evidence="3" id="KW-0378">Hydrolase</keyword>
<dbReference type="InterPro" id="IPR000917">
    <property type="entry name" value="Sulfatase_N"/>
</dbReference>
<dbReference type="Proteomes" id="UP000316476">
    <property type="component" value="Unassembled WGS sequence"/>
</dbReference>
<evidence type="ECO:0000313" key="3">
    <source>
        <dbReference type="EMBL" id="TWU65079.1"/>
    </source>
</evidence>
<sequence>MNHRIHIAPIGLRFGSHPCLSLAWLTLLLSGFIGRCQSSRGEETNASDRRPNVLVAICDDQSYPHASAYGYTAVSTPAFDRVAATGVRFDTAITPSPGCSPMRAAFLTGRPIWQIGPAGTHASSFPTHLQVFPELLRQSGYHVGSTGKGWGPGRHDGWPDNPAGKVYNKRKQKSPSGISDKDYAANFEDFLAERKQNQPFCFWYGGHETHRGYQQGIGRKNGINVTAEQLPPFLPDAPEIRSDVADYLYEIQWFDDHLGRMMEKLEAIGELENTMIVVTSDNGMPFPRAKANLYEYGIHMPLAITWPVRIPAGQSIDTPVSLIDVTRTIVDAASIDPGQCESMTGTSLLGAMTGAEPANLPTAAFSGRERHSSSRFNSLSYPCRCVRDSRFLYIRNFKPERWPAGTPQKFSSATYDRDGRLIVSERGPEHGGYHDIDNGPTLVWMIDHRDDPNVRPLFDAAVAKRPAEELYDVVTDPQCLNNLVGDDDFAAVHQRLSKQLSSHLAATGDLRQTDPSAADVWESYPRFSPLRWFATPDWAKQNPEAIPDMPWLEQRRPKAKGSEQPQ</sequence>
<dbReference type="InterPro" id="IPR017850">
    <property type="entry name" value="Alkaline_phosphatase_core_sf"/>
</dbReference>
<dbReference type="InterPro" id="IPR052701">
    <property type="entry name" value="GAG_Ulvan_Degrading_Sulfatases"/>
</dbReference>
<protein>
    <submittedName>
        <fullName evidence="3">Arylsulfatase</fullName>
        <ecNumber evidence="3">3.1.6.1</ecNumber>
    </submittedName>
</protein>
<gene>
    <name evidence="3" type="primary">atsA_26</name>
    <name evidence="3" type="ORF">V7x_06230</name>
</gene>
<evidence type="ECO:0000256" key="1">
    <source>
        <dbReference type="SAM" id="MobiDB-lite"/>
    </source>
</evidence>
<accession>A0A5C6FQB6</accession>
<evidence type="ECO:0000259" key="2">
    <source>
        <dbReference type="Pfam" id="PF00884"/>
    </source>
</evidence>
<evidence type="ECO:0000313" key="4">
    <source>
        <dbReference type="Proteomes" id="UP000316476"/>
    </source>
</evidence>
<dbReference type="CDD" id="cd16027">
    <property type="entry name" value="SGSH"/>
    <property type="match status" value="1"/>
</dbReference>